<organism evidence="2 3">
    <name type="scientific">Leifsonella bigeumensis</name>
    <dbReference type="NCBI Taxonomy" id="433643"/>
    <lineage>
        <taxon>Bacteria</taxon>
        <taxon>Bacillati</taxon>
        <taxon>Actinomycetota</taxon>
        <taxon>Actinomycetes</taxon>
        <taxon>Micrococcales</taxon>
        <taxon>Microbacteriaceae</taxon>
        <taxon>Leifsonella</taxon>
    </lineage>
</organism>
<dbReference type="Gene3D" id="3.20.20.70">
    <property type="entry name" value="Aldolase class I"/>
    <property type="match status" value="1"/>
</dbReference>
<proteinExistence type="predicted"/>
<dbReference type="EMBL" id="BAABAE010000002">
    <property type="protein sequence ID" value="GAA3732273.1"/>
    <property type="molecule type" value="Genomic_DNA"/>
</dbReference>
<dbReference type="PANTHER" id="PTHR12128:SF51">
    <property type="entry name" value="BLL4205 PROTEIN"/>
    <property type="match status" value="1"/>
</dbReference>
<evidence type="ECO:0000313" key="3">
    <source>
        <dbReference type="Proteomes" id="UP001501004"/>
    </source>
</evidence>
<evidence type="ECO:0000256" key="1">
    <source>
        <dbReference type="ARBA" id="ARBA00023239"/>
    </source>
</evidence>
<dbReference type="PANTHER" id="PTHR12128">
    <property type="entry name" value="DIHYDRODIPICOLINATE SYNTHASE"/>
    <property type="match status" value="1"/>
</dbReference>
<evidence type="ECO:0000313" key="2">
    <source>
        <dbReference type="EMBL" id="GAA3732273.1"/>
    </source>
</evidence>
<reference evidence="3" key="1">
    <citation type="journal article" date="2019" name="Int. J. Syst. Evol. Microbiol.">
        <title>The Global Catalogue of Microorganisms (GCM) 10K type strain sequencing project: providing services to taxonomists for standard genome sequencing and annotation.</title>
        <authorList>
            <consortium name="The Broad Institute Genomics Platform"/>
            <consortium name="The Broad Institute Genome Sequencing Center for Infectious Disease"/>
            <person name="Wu L."/>
            <person name="Ma J."/>
        </authorList>
    </citation>
    <scope>NUCLEOTIDE SEQUENCE [LARGE SCALE GENOMIC DNA]</scope>
    <source>
        <strain evidence="3">JCM 16949</strain>
    </source>
</reference>
<dbReference type="SMART" id="SM01130">
    <property type="entry name" value="DHDPS"/>
    <property type="match status" value="1"/>
</dbReference>
<dbReference type="InterPro" id="IPR002220">
    <property type="entry name" value="DapA-like"/>
</dbReference>
<dbReference type="Proteomes" id="UP001501004">
    <property type="component" value="Unassembled WGS sequence"/>
</dbReference>
<dbReference type="InterPro" id="IPR013785">
    <property type="entry name" value="Aldolase_TIM"/>
</dbReference>
<dbReference type="Pfam" id="PF00701">
    <property type="entry name" value="DHDPS"/>
    <property type="match status" value="1"/>
</dbReference>
<dbReference type="SUPFAM" id="SSF51569">
    <property type="entry name" value="Aldolase"/>
    <property type="match status" value="1"/>
</dbReference>
<keyword evidence="1" id="KW-0456">Lyase</keyword>
<comment type="caution">
    <text evidence="2">The sequence shown here is derived from an EMBL/GenBank/DDBJ whole genome shotgun (WGS) entry which is preliminary data.</text>
</comment>
<dbReference type="RefSeq" id="WP_344753553.1">
    <property type="nucleotide sequence ID" value="NZ_BAABAE010000002.1"/>
</dbReference>
<protein>
    <submittedName>
        <fullName evidence="2">Dihydrodipicolinate synthase family protein</fullName>
    </submittedName>
</protein>
<accession>A0ABP7F6G1</accession>
<dbReference type="CDD" id="cd00408">
    <property type="entry name" value="DHDPS-like"/>
    <property type="match status" value="1"/>
</dbReference>
<name>A0ABP7F6G1_9MICO</name>
<keyword evidence="3" id="KW-1185">Reference proteome</keyword>
<gene>
    <name evidence="2" type="ORF">GCM10022239_05900</name>
</gene>
<sequence length="363" mass="39790">MSIAEKTSTAVAVTEGTPLDRFVRGGVIPAHPLALTEDRKLDERRQRALSRYYIEAGSLGLAVAVHTTQFSIHDEHHELFEPVLSLAAATAGEYPDRRPLLVAGVTGPTQQAVAEAEIARSLGYDLVLLAPYGTNDLEERDLIDRARAVGEVLPVIGFYLQRAVGGRYLSRSFWQALAETPNVVGIKIAPFDRYATLDVIHGVGRSGRSSSLALYTGNDDHIVMDLLTSYPTQSQDGTPLRLDVVGGLLGQWAVWVPGAVETLRLVGRAKSGDRDALDALIDLNPALTDANGVIFDAANRFVGCIAGIHEVLRRQGLLEGLWFLDAHERLSPGQLEEIDRIWAAYPELRDDAFIEEHRDRWLS</sequence>